<evidence type="ECO:0000313" key="8">
    <source>
        <dbReference type="EMBL" id="CAD7622505.1"/>
    </source>
</evidence>
<keyword evidence="9" id="KW-1185">Reference proteome</keyword>
<dbReference type="GO" id="GO:0005524">
    <property type="term" value="F:ATP binding"/>
    <property type="evidence" value="ECO:0007669"/>
    <property type="project" value="UniProtKB-UniRule"/>
</dbReference>
<evidence type="ECO:0000256" key="3">
    <source>
        <dbReference type="ARBA" id="ARBA00022777"/>
    </source>
</evidence>
<accession>A0A7R9KGH9</accession>
<evidence type="ECO:0000259" key="7">
    <source>
        <dbReference type="PROSITE" id="PS50011"/>
    </source>
</evidence>
<comment type="similarity">
    <text evidence="5">Belongs to the protein kinase superfamily. Ser/Thr protein kinase family. GCN2 subfamily.</text>
</comment>
<sequence>MGTSKKQSNRSSSISQTQTTPVLMNMTSQYEDDSYESYKTFYEKNFQELSFIGKGGYGPVYKVEHKLDGDYYAIKIVDCLASYDESKRKAILNEVKSLAKVRSKYVVKYYNSWLGDSRLYIQMEYCPQSLRKVLTEKGLAFGRQSAETMNAYEYYISCEIFTELLNCVQYLHELKPQIIHRDLKPENVLIVYNLNVTNFNQGRFIKLGDFGLATVHDSKIHYRTSNKHSADVGDLRYQAPEVVHKKYGHKCDIYSMGKIGEEIFDLDLNSRQECSQVLSKSTEWSIDRLEIVSQGSDLSEPDKKELMTKMSTLTKLNLDFVVKYYHTWFENNYLYIQSDYYKQTLRSIIIDKAIAFGRQPNDSLSVFEYYISCEIFKQLLQCVQYLHESNPPIIHLNLKPENIFISPSVDNTCSIKLSDFCLPLDMSVDMGYNSQTSVGFTLKYKAHEVYMGLTIYQSDIYSLAIIGSELFGIDHEILSPISACQMIESEFETPILCIKHILVENMSKFDWKQRPECREVLAKYNEWSIDKTIINNHKEFNATRNKLKSNDNSLYYKLISCESVTDETTHNDYDNYKKCKSNYGRKDIQSMISSNNNWYNNVNFQKDYGFNDMTTASFYASQFIEIAKIGVGSFGSVFKVKHKLDDKIYAVKTVQFPDSNKDKQQSILQEVKSIAKINSTFVVKYNNSWIEDKQLYIQMEYCSQTLGSVLRDKQQVFGRESMETMNIYEYYICCEIFRELLECVRYIHELTPSIIHRDIKPDNIFILYNSKKNSFLKLGDFGLATEHKTQSQSHTLGMGTPHYMAPEHLYTNKYSFKVDIYSVGIIGLKLFEMNLMYGPGKS</sequence>
<dbReference type="PANTHER" id="PTHR11042:SF187">
    <property type="entry name" value="EUKARYOTIC TRANSLATION INITIATION FACTOR 2-ALPHA KINASE 2"/>
    <property type="match status" value="1"/>
</dbReference>
<keyword evidence="1" id="KW-0808">Transferase</keyword>
<evidence type="ECO:0000256" key="4">
    <source>
        <dbReference type="ARBA" id="ARBA00022840"/>
    </source>
</evidence>
<dbReference type="Pfam" id="PF00069">
    <property type="entry name" value="Pkinase"/>
    <property type="match status" value="3"/>
</dbReference>
<dbReference type="EMBL" id="CAJPIZ010001132">
    <property type="protein sequence ID" value="CAG2102935.1"/>
    <property type="molecule type" value="Genomic_DNA"/>
</dbReference>
<dbReference type="CDD" id="cd00180">
    <property type="entry name" value="PKc"/>
    <property type="match status" value="1"/>
</dbReference>
<dbReference type="SUPFAM" id="SSF56112">
    <property type="entry name" value="Protein kinase-like (PK-like)"/>
    <property type="match status" value="3"/>
</dbReference>
<keyword evidence="4 6" id="KW-0067">ATP-binding</keyword>
<keyword evidence="2 6" id="KW-0547">Nucleotide-binding</keyword>
<evidence type="ECO:0000256" key="6">
    <source>
        <dbReference type="PROSITE-ProRule" id="PRU10141"/>
    </source>
</evidence>
<proteinExistence type="inferred from homology"/>
<dbReference type="InterPro" id="IPR000719">
    <property type="entry name" value="Prot_kinase_dom"/>
</dbReference>
<dbReference type="InterPro" id="IPR008271">
    <property type="entry name" value="Ser/Thr_kinase_AS"/>
</dbReference>
<dbReference type="SMART" id="SM00220">
    <property type="entry name" value="S_TKc"/>
    <property type="match status" value="2"/>
</dbReference>
<feature type="binding site" evidence="6">
    <location>
        <position position="652"/>
    </location>
    <ligand>
        <name>ATP</name>
        <dbReference type="ChEBI" id="CHEBI:30616"/>
    </ligand>
</feature>
<evidence type="ECO:0000256" key="1">
    <source>
        <dbReference type="ARBA" id="ARBA00022679"/>
    </source>
</evidence>
<gene>
    <name evidence="8" type="ORF">OSB1V03_LOCUS2968</name>
</gene>
<dbReference type="GO" id="GO:0005737">
    <property type="term" value="C:cytoplasm"/>
    <property type="evidence" value="ECO:0007669"/>
    <property type="project" value="TreeGrafter"/>
</dbReference>
<evidence type="ECO:0000256" key="5">
    <source>
        <dbReference type="ARBA" id="ARBA00037982"/>
    </source>
</evidence>
<dbReference type="InterPro" id="IPR050339">
    <property type="entry name" value="CC_SR_Kinase"/>
</dbReference>
<dbReference type="PROSITE" id="PS50011">
    <property type="entry name" value="PROTEIN_KINASE_DOM"/>
    <property type="match status" value="2"/>
</dbReference>
<dbReference type="AlphaFoldDB" id="A0A7R9KGH9"/>
<evidence type="ECO:0000256" key="2">
    <source>
        <dbReference type="ARBA" id="ARBA00022741"/>
    </source>
</evidence>
<dbReference type="Gene3D" id="1.10.510.10">
    <property type="entry name" value="Transferase(Phosphotransferase) domain 1"/>
    <property type="match status" value="3"/>
</dbReference>
<dbReference type="Gene3D" id="3.30.200.20">
    <property type="entry name" value="Phosphorylase Kinase, domain 1"/>
    <property type="match status" value="2"/>
</dbReference>
<evidence type="ECO:0000313" key="9">
    <source>
        <dbReference type="Proteomes" id="UP000759131"/>
    </source>
</evidence>
<dbReference type="GO" id="GO:0005634">
    <property type="term" value="C:nucleus"/>
    <property type="evidence" value="ECO:0007669"/>
    <property type="project" value="TreeGrafter"/>
</dbReference>
<dbReference type="Proteomes" id="UP000759131">
    <property type="component" value="Unassembled WGS sequence"/>
</dbReference>
<reference evidence="8" key="1">
    <citation type="submission" date="2020-11" db="EMBL/GenBank/DDBJ databases">
        <authorList>
            <person name="Tran Van P."/>
        </authorList>
    </citation>
    <scope>NUCLEOTIDE SEQUENCE</scope>
</reference>
<dbReference type="EMBL" id="OC855707">
    <property type="protein sequence ID" value="CAD7622505.1"/>
    <property type="molecule type" value="Genomic_DNA"/>
</dbReference>
<dbReference type="GO" id="GO:0004694">
    <property type="term" value="F:eukaryotic translation initiation factor 2alpha kinase activity"/>
    <property type="evidence" value="ECO:0007669"/>
    <property type="project" value="TreeGrafter"/>
</dbReference>
<dbReference type="InterPro" id="IPR017441">
    <property type="entry name" value="Protein_kinase_ATP_BS"/>
</dbReference>
<dbReference type="PROSITE" id="PS00108">
    <property type="entry name" value="PROTEIN_KINASE_ST"/>
    <property type="match status" value="1"/>
</dbReference>
<dbReference type="InterPro" id="IPR011009">
    <property type="entry name" value="Kinase-like_dom_sf"/>
</dbReference>
<name>A0A7R9KGH9_9ACAR</name>
<dbReference type="OrthoDB" id="5337378at2759"/>
<keyword evidence="3" id="KW-0418">Kinase</keyword>
<protein>
    <recommendedName>
        <fullName evidence="7">Protein kinase domain-containing protein</fullName>
    </recommendedName>
</protein>
<dbReference type="PANTHER" id="PTHR11042">
    <property type="entry name" value="EUKARYOTIC TRANSLATION INITIATION FACTOR 2-ALPHA KINASE EIF2-ALPHA KINASE -RELATED"/>
    <property type="match status" value="1"/>
</dbReference>
<feature type="domain" description="Protein kinase" evidence="7">
    <location>
        <begin position="623"/>
        <end position="842"/>
    </location>
</feature>
<dbReference type="PROSITE" id="PS00107">
    <property type="entry name" value="PROTEIN_KINASE_ATP"/>
    <property type="match status" value="1"/>
</dbReference>
<feature type="domain" description="Protein kinase" evidence="7">
    <location>
        <begin position="46"/>
        <end position="329"/>
    </location>
</feature>
<organism evidence="8">
    <name type="scientific">Medioppia subpectinata</name>
    <dbReference type="NCBI Taxonomy" id="1979941"/>
    <lineage>
        <taxon>Eukaryota</taxon>
        <taxon>Metazoa</taxon>
        <taxon>Ecdysozoa</taxon>
        <taxon>Arthropoda</taxon>
        <taxon>Chelicerata</taxon>
        <taxon>Arachnida</taxon>
        <taxon>Acari</taxon>
        <taxon>Acariformes</taxon>
        <taxon>Sarcoptiformes</taxon>
        <taxon>Oribatida</taxon>
        <taxon>Brachypylina</taxon>
        <taxon>Oppioidea</taxon>
        <taxon>Oppiidae</taxon>
        <taxon>Medioppia</taxon>
    </lineage>
</organism>